<feature type="transmembrane region" description="Helical" evidence="1">
    <location>
        <begin position="12"/>
        <end position="35"/>
    </location>
</feature>
<dbReference type="CDD" id="cd06577">
    <property type="entry name" value="PASTA_pknB"/>
    <property type="match status" value="1"/>
</dbReference>
<keyword evidence="1" id="KW-1133">Transmembrane helix</keyword>
<name>A0A7D8ALU0_9MICO</name>
<sequence length="199" mass="21691">MDHAQSRRRWLWVVGIAAVLIAVLAISLGVLRSAFSGIAQQPDPSDPAWSLVNMPDVVGDEASEAHEKLTALGLVPLYAGGEEAEVLADAWTIYAQDLPAGQLADAGTHVILKVSEPWLQATTPLEAEAPEICDDQGRVQHQTGYQVDWPNALHWSNTESDRVWLRYDATIDDRPVLVDCVIGPSPVEVAVLQWDTAPR</sequence>
<keyword evidence="1" id="KW-0472">Membrane</keyword>
<reference evidence="3 4" key="1">
    <citation type="journal article" date="2020" name="Front. Microbiol.">
        <title>Design of Bacterial Strain-Specific qPCR Assays Using NGS Data and Publicly Available Resources and Its Application to Track Biocontrol Strains.</title>
        <authorList>
            <person name="Hernandez I."/>
            <person name="Sant C."/>
            <person name="Martinez R."/>
            <person name="Fernandez C."/>
        </authorList>
    </citation>
    <scope>NUCLEOTIDE SEQUENCE [LARGE SCALE GENOMIC DNA]</scope>
    <source>
        <strain evidence="3 4">B24</strain>
    </source>
</reference>
<dbReference type="Gene3D" id="3.30.10.20">
    <property type="match status" value="1"/>
</dbReference>
<dbReference type="PROSITE" id="PS51178">
    <property type="entry name" value="PASTA"/>
    <property type="match status" value="1"/>
</dbReference>
<evidence type="ECO:0000256" key="1">
    <source>
        <dbReference type="SAM" id="Phobius"/>
    </source>
</evidence>
<protein>
    <submittedName>
        <fullName evidence="3">PASTA domain-containing protein</fullName>
    </submittedName>
</protein>
<dbReference type="Proteomes" id="UP000515708">
    <property type="component" value="Chromosome"/>
</dbReference>
<dbReference type="InterPro" id="IPR005543">
    <property type="entry name" value="PASTA_dom"/>
</dbReference>
<keyword evidence="1" id="KW-0812">Transmembrane</keyword>
<dbReference type="AlphaFoldDB" id="A0A7D8ALU0"/>
<evidence type="ECO:0000313" key="4">
    <source>
        <dbReference type="Proteomes" id="UP000515708"/>
    </source>
</evidence>
<dbReference type="RefSeq" id="WP_182252364.1">
    <property type="nucleotide sequence ID" value="NZ_CP043732.1"/>
</dbReference>
<evidence type="ECO:0000259" key="2">
    <source>
        <dbReference type="PROSITE" id="PS51178"/>
    </source>
</evidence>
<evidence type="ECO:0000313" key="3">
    <source>
        <dbReference type="EMBL" id="QMU97368.1"/>
    </source>
</evidence>
<dbReference type="Pfam" id="PF03793">
    <property type="entry name" value="PASTA"/>
    <property type="match status" value="1"/>
</dbReference>
<dbReference type="SMART" id="SM00740">
    <property type="entry name" value="PASTA"/>
    <property type="match status" value="1"/>
</dbReference>
<accession>A0A7D8ALU0</accession>
<gene>
    <name evidence="3" type="ORF">FVO59_09170</name>
</gene>
<dbReference type="EMBL" id="CP043732">
    <property type="protein sequence ID" value="QMU97368.1"/>
    <property type="molecule type" value="Genomic_DNA"/>
</dbReference>
<feature type="domain" description="PASTA" evidence="2">
    <location>
        <begin position="43"/>
        <end position="116"/>
    </location>
</feature>
<organism evidence="3 4">
    <name type="scientific">Microbacterium esteraromaticum</name>
    <dbReference type="NCBI Taxonomy" id="57043"/>
    <lineage>
        <taxon>Bacteria</taxon>
        <taxon>Bacillati</taxon>
        <taxon>Actinomycetota</taxon>
        <taxon>Actinomycetes</taxon>
        <taxon>Micrococcales</taxon>
        <taxon>Microbacteriaceae</taxon>
        <taxon>Microbacterium</taxon>
    </lineage>
</organism>
<proteinExistence type="predicted"/>